<evidence type="ECO:0000256" key="7">
    <source>
        <dbReference type="ARBA" id="ARBA00023136"/>
    </source>
</evidence>
<dbReference type="Proteomes" id="UP000001494">
    <property type="component" value="Chromosome"/>
</dbReference>
<dbReference type="EMBL" id="CP002850">
    <property type="protein sequence ID" value="AEH62854.1"/>
    <property type="molecule type" value="Genomic_DNA"/>
</dbReference>
<proteinExistence type="inferred from homology"/>
<feature type="transmembrane region" description="Helical" evidence="8">
    <location>
        <begin position="266"/>
        <end position="285"/>
    </location>
</feature>
<evidence type="ECO:0000256" key="8">
    <source>
        <dbReference type="RuleBase" id="RU365088"/>
    </source>
</evidence>
<feature type="transmembrane region" description="Helical" evidence="8">
    <location>
        <begin position="382"/>
        <end position="404"/>
    </location>
</feature>
<feature type="transmembrane region" description="Helical" evidence="8">
    <location>
        <begin position="20"/>
        <end position="42"/>
    </location>
</feature>
<feature type="transmembrane region" description="Helical" evidence="8">
    <location>
        <begin position="320"/>
        <end position="341"/>
    </location>
</feature>
<dbReference type="KEGG" id="zmm:Zmob_1020"/>
<feature type="transmembrane region" description="Helical" evidence="8">
    <location>
        <begin position="62"/>
        <end position="78"/>
    </location>
</feature>
<dbReference type="PANTHER" id="PTHR42718">
    <property type="entry name" value="MAJOR FACILITATOR SUPERFAMILY MULTIDRUG TRANSPORTER MFSC"/>
    <property type="match status" value="1"/>
</dbReference>
<accession>A0A0H3G2C5</accession>
<dbReference type="SUPFAM" id="SSF103473">
    <property type="entry name" value="MFS general substrate transporter"/>
    <property type="match status" value="1"/>
</dbReference>
<dbReference type="Gene3D" id="1.20.1720.10">
    <property type="entry name" value="Multidrug resistance protein D"/>
    <property type="match status" value="1"/>
</dbReference>
<dbReference type="InterPro" id="IPR020846">
    <property type="entry name" value="MFS_dom"/>
</dbReference>
<dbReference type="GO" id="GO:0005886">
    <property type="term" value="C:plasma membrane"/>
    <property type="evidence" value="ECO:0007669"/>
    <property type="project" value="UniProtKB-SubCell"/>
</dbReference>
<feature type="transmembrane region" description="Helical" evidence="8">
    <location>
        <begin position="297"/>
        <end position="314"/>
    </location>
</feature>
<evidence type="ECO:0000256" key="3">
    <source>
        <dbReference type="ARBA" id="ARBA00022448"/>
    </source>
</evidence>
<comment type="caution">
    <text evidence="8">Lacks conserved residue(s) required for the propagation of feature annotation.</text>
</comment>
<keyword evidence="8" id="KW-0997">Cell inner membrane</keyword>
<keyword evidence="7 8" id="KW-0472">Membrane</keyword>
<dbReference type="GO" id="GO:1990961">
    <property type="term" value="P:xenobiotic detoxification by transmembrane export across the plasma membrane"/>
    <property type="evidence" value="ECO:0007669"/>
    <property type="project" value="InterPro"/>
</dbReference>
<sequence>MAVTSRHERPAERGCQPLSFPAFVLFIAGMMAIPSLAFDSMLPALPEMGKSFSVTNPNDQQWIIVVYFLGIGFAQIFYGPLSDRFGRKPVLITGYILFILTSLMVGLSQSYPLLLAARLIQGVAAASSRVLATSIVRDCFSGRRMSKVMSFAVIIFMGVPIFAPSLGSVVLLYASWRAIFFSLTLFTLFFIAMIIWRLPETLHPEDRRDLDWKDTIRAAGLFFKSRDTVAYTLALMMIEGGLLGYLNSVVEIFTDNFHASPKVFNLAFAAGGGFMILACLTNSFLVEKVGMHRLGHGSLFMMIAMSIAHAFLGYCGLETAYTFVIMQGMTMFFFSLCIANFSAISMEPMGHIAGMASSIQGFIWLVGGDFFGAILGQMFNNTIFPMTIGNALYGLFALAIILWAEKGRLFVPKENQ</sequence>
<dbReference type="InterPro" id="IPR004812">
    <property type="entry name" value="Efflux_drug-R_Bcr/CmlA"/>
</dbReference>
<dbReference type="AlphaFoldDB" id="A0A0H3G2C5"/>
<dbReference type="CDD" id="cd17320">
    <property type="entry name" value="MFS_MdfA_MDR_like"/>
    <property type="match status" value="1"/>
</dbReference>
<keyword evidence="4" id="KW-1003">Cell membrane</keyword>
<dbReference type="eggNOG" id="COG2814">
    <property type="taxonomic scope" value="Bacteria"/>
</dbReference>
<feature type="transmembrane region" description="Helical" evidence="8">
    <location>
        <begin position="90"/>
        <end position="107"/>
    </location>
</feature>
<dbReference type="PROSITE" id="PS50850">
    <property type="entry name" value="MFS"/>
    <property type="match status" value="1"/>
</dbReference>
<dbReference type="NCBIfam" id="TIGR00710">
    <property type="entry name" value="efflux_Bcr_CflA"/>
    <property type="match status" value="1"/>
</dbReference>
<protein>
    <recommendedName>
        <fullName evidence="8">Bcr/CflA family efflux transporter</fullName>
    </recommendedName>
</protein>
<evidence type="ECO:0000256" key="6">
    <source>
        <dbReference type="ARBA" id="ARBA00022989"/>
    </source>
</evidence>
<comment type="subcellular location">
    <subcellularLocation>
        <location evidence="8">Cell inner membrane</location>
        <topology evidence="8">Multi-pass membrane protein</topology>
    </subcellularLocation>
    <subcellularLocation>
        <location evidence="1">Cell membrane</location>
        <topology evidence="1">Multi-pass membrane protein</topology>
    </subcellularLocation>
</comment>
<feature type="transmembrane region" description="Helical" evidence="8">
    <location>
        <begin position="353"/>
        <end position="376"/>
    </location>
</feature>
<dbReference type="InterPro" id="IPR036259">
    <property type="entry name" value="MFS_trans_sf"/>
</dbReference>
<dbReference type="GeneID" id="79904316"/>
<evidence type="ECO:0000256" key="1">
    <source>
        <dbReference type="ARBA" id="ARBA00004651"/>
    </source>
</evidence>
<evidence type="ECO:0000256" key="2">
    <source>
        <dbReference type="ARBA" id="ARBA00006236"/>
    </source>
</evidence>
<dbReference type="InterPro" id="IPR011701">
    <property type="entry name" value="MFS"/>
</dbReference>
<keyword evidence="5 8" id="KW-0812">Transmembrane</keyword>
<evidence type="ECO:0000259" key="9">
    <source>
        <dbReference type="PROSITE" id="PS50850"/>
    </source>
</evidence>
<dbReference type="Pfam" id="PF07690">
    <property type="entry name" value="MFS_1"/>
    <property type="match status" value="1"/>
</dbReference>
<reference evidence="10 11" key="1">
    <citation type="journal article" date="2011" name="J. Bacteriol.">
        <title>Genome sequence of the ethanol-producing Zymomonas mobilis subsp. mobilis lectotype strain ATCC 10988.</title>
        <authorList>
            <person name="Pappas K.M."/>
            <person name="Kouvelis V.N."/>
            <person name="Saunders E."/>
            <person name="Brettin T.S."/>
            <person name="Bruce D."/>
            <person name="Detter C."/>
            <person name="Balakireva M."/>
            <person name="Han C.S."/>
            <person name="Savvakis G."/>
            <person name="Kyrpides N.C."/>
            <person name="Typas M.A."/>
        </authorList>
    </citation>
    <scope>NUCLEOTIDE SEQUENCE [LARGE SCALE GENOMIC DNA]</scope>
    <source>
        <strain evidence="11">ATCC 10988 / DSM 424 / CCUG 17860 / LMG 404 / NCIMB 8938 / NRRL B-806 / ZM1</strain>
    </source>
</reference>
<feature type="transmembrane region" description="Helical" evidence="8">
    <location>
        <begin position="228"/>
        <end position="246"/>
    </location>
</feature>
<dbReference type="RefSeq" id="WP_011240399.1">
    <property type="nucleotide sequence ID" value="NC_017262.1"/>
</dbReference>
<evidence type="ECO:0000313" key="10">
    <source>
        <dbReference type="EMBL" id="AEH62854.1"/>
    </source>
</evidence>
<feature type="transmembrane region" description="Helical" evidence="8">
    <location>
        <begin position="179"/>
        <end position="198"/>
    </location>
</feature>
<keyword evidence="6 8" id="KW-1133">Transmembrane helix</keyword>
<keyword evidence="3 8" id="KW-0813">Transport</keyword>
<feature type="domain" description="Major facilitator superfamily (MFS) profile" evidence="9">
    <location>
        <begin position="23"/>
        <end position="408"/>
    </location>
</feature>
<organism evidence="10 11">
    <name type="scientific">Zymomonas mobilis subsp. mobilis (strain ATCC 10988 / DSM 424 / LMG 404 / NCIMB 8938 / NRRL B-806 / ZM1)</name>
    <dbReference type="NCBI Taxonomy" id="555217"/>
    <lineage>
        <taxon>Bacteria</taxon>
        <taxon>Pseudomonadati</taxon>
        <taxon>Pseudomonadota</taxon>
        <taxon>Alphaproteobacteria</taxon>
        <taxon>Sphingomonadales</taxon>
        <taxon>Zymomonadaceae</taxon>
        <taxon>Zymomonas</taxon>
    </lineage>
</organism>
<feature type="transmembrane region" description="Helical" evidence="8">
    <location>
        <begin position="148"/>
        <end position="173"/>
    </location>
</feature>
<evidence type="ECO:0000313" key="11">
    <source>
        <dbReference type="Proteomes" id="UP000001494"/>
    </source>
</evidence>
<dbReference type="PANTHER" id="PTHR42718:SF35">
    <property type="entry name" value="BLL0718 PROTEIN"/>
    <property type="match status" value="1"/>
</dbReference>
<dbReference type="OrthoDB" id="9800416at2"/>
<gene>
    <name evidence="10" type="ordered locus">Zmob_1020</name>
</gene>
<dbReference type="GO" id="GO:0042910">
    <property type="term" value="F:xenobiotic transmembrane transporter activity"/>
    <property type="evidence" value="ECO:0007669"/>
    <property type="project" value="InterPro"/>
</dbReference>
<evidence type="ECO:0000256" key="4">
    <source>
        <dbReference type="ARBA" id="ARBA00022475"/>
    </source>
</evidence>
<dbReference type="HOGENOM" id="CLU_001265_47_0_5"/>
<comment type="similarity">
    <text evidence="2 8">Belongs to the major facilitator superfamily. Bcr/CmlA family.</text>
</comment>
<evidence type="ECO:0000256" key="5">
    <source>
        <dbReference type="ARBA" id="ARBA00022692"/>
    </source>
</evidence>
<name>A0A0H3G2C5_ZYMMA</name>